<keyword evidence="3" id="KW-0540">Nuclease</keyword>
<dbReference type="OrthoDB" id="10278134at2759"/>
<dbReference type="PANTHER" id="PTHR33317">
    <property type="entry name" value="POLYNUCLEOTIDYL TRANSFERASE, RIBONUCLEASE H-LIKE SUPERFAMILY PROTEIN"/>
    <property type="match status" value="1"/>
</dbReference>
<dbReference type="PANTHER" id="PTHR33317:SF1">
    <property type="entry name" value="POLYNUCLEOTIDYL TRANSFERASE, RIBONUCLEASE H-LIKE SUPERFAMILY PROTEIN"/>
    <property type="match status" value="1"/>
</dbReference>
<sequence length="182" mass="20720">MKFLEPVTFYKGVFKDILMNKASKHGRLLGLDVGDKYVSLAVSDSKNLTAVPLRGLHRKKTNMTSMADIFQSLISEHNLVCFVVGTPYTWHCDANPFLKQTQIFINNLCETGKLEGFKYTFWDTSIRSKNSEFVLEQHVKFMLEHLNQPKKKSKTIMDKCLAVSALQGFLDSTNKMVAEDCD</sequence>
<evidence type="ECO:0000256" key="4">
    <source>
        <dbReference type="ARBA" id="ARBA00022801"/>
    </source>
</evidence>
<dbReference type="InterPro" id="IPR006641">
    <property type="entry name" value="YqgF/RNaseH-like_dom"/>
</dbReference>
<dbReference type="GO" id="GO:0004518">
    <property type="term" value="F:nuclease activity"/>
    <property type="evidence" value="ECO:0007669"/>
    <property type="project" value="UniProtKB-KW"/>
</dbReference>
<organism evidence="6 7">
    <name type="scientific">Acer yangbiense</name>
    <dbReference type="NCBI Taxonomy" id="1000413"/>
    <lineage>
        <taxon>Eukaryota</taxon>
        <taxon>Viridiplantae</taxon>
        <taxon>Streptophyta</taxon>
        <taxon>Embryophyta</taxon>
        <taxon>Tracheophyta</taxon>
        <taxon>Spermatophyta</taxon>
        <taxon>Magnoliopsida</taxon>
        <taxon>eudicotyledons</taxon>
        <taxon>Gunneridae</taxon>
        <taxon>Pentapetalae</taxon>
        <taxon>rosids</taxon>
        <taxon>malvids</taxon>
        <taxon>Sapindales</taxon>
        <taxon>Sapindaceae</taxon>
        <taxon>Hippocastanoideae</taxon>
        <taxon>Acereae</taxon>
        <taxon>Acer</taxon>
    </lineage>
</organism>
<dbReference type="Proteomes" id="UP000323000">
    <property type="component" value="Chromosome 5"/>
</dbReference>
<comment type="caution">
    <text evidence="6">The sequence shown here is derived from an EMBL/GenBank/DDBJ whole genome shotgun (WGS) entry which is preliminary data.</text>
</comment>
<proteinExistence type="inferred from homology"/>
<evidence type="ECO:0000313" key="6">
    <source>
        <dbReference type="EMBL" id="TXG62314.1"/>
    </source>
</evidence>
<dbReference type="InterPro" id="IPR005227">
    <property type="entry name" value="YqgF"/>
</dbReference>
<dbReference type="Gene3D" id="3.30.420.140">
    <property type="entry name" value="YqgF/RNase H-like domain"/>
    <property type="match status" value="1"/>
</dbReference>
<dbReference type="SMART" id="SM00732">
    <property type="entry name" value="YqgFc"/>
    <property type="match status" value="1"/>
</dbReference>
<dbReference type="SUPFAM" id="SSF53098">
    <property type="entry name" value="Ribonuclease H-like"/>
    <property type="match status" value="1"/>
</dbReference>
<name>A0A5C7I008_9ROSI</name>
<evidence type="ECO:0000256" key="3">
    <source>
        <dbReference type="ARBA" id="ARBA00022722"/>
    </source>
</evidence>
<accession>A0A5C7I008</accession>
<protein>
    <recommendedName>
        <fullName evidence="5">YqgF/RNase H-like domain-containing protein</fullName>
    </recommendedName>
</protein>
<evidence type="ECO:0000313" key="7">
    <source>
        <dbReference type="Proteomes" id="UP000323000"/>
    </source>
</evidence>
<dbReference type="AlphaFoldDB" id="A0A5C7I008"/>
<gene>
    <name evidence="6" type="ORF">EZV62_013677</name>
</gene>
<dbReference type="InterPro" id="IPR012337">
    <property type="entry name" value="RNaseH-like_sf"/>
</dbReference>
<keyword evidence="7" id="KW-1185">Reference proteome</keyword>
<feature type="domain" description="YqgF/RNase H-like" evidence="5">
    <location>
        <begin position="26"/>
        <end position="128"/>
    </location>
</feature>
<evidence type="ECO:0000256" key="2">
    <source>
        <dbReference type="ARBA" id="ARBA00022517"/>
    </source>
</evidence>
<evidence type="ECO:0000256" key="1">
    <source>
        <dbReference type="ARBA" id="ARBA00022490"/>
    </source>
</evidence>
<reference evidence="7" key="1">
    <citation type="journal article" date="2019" name="Gigascience">
        <title>De novo genome assembly of the endangered Acer yangbiense, a plant species with extremely small populations endemic to Yunnan Province, China.</title>
        <authorList>
            <person name="Yang J."/>
            <person name="Wariss H.M."/>
            <person name="Tao L."/>
            <person name="Zhang R."/>
            <person name="Yun Q."/>
            <person name="Hollingsworth P."/>
            <person name="Dao Z."/>
            <person name="Luo G."/>
            <person name="Guo H."/>
            <person name="Ma Y."/>
            <person name="Sun W."/>
        </authorList>
    </citation>
    <scope>NUCLEOTIDE SEQUENCE [LARGE SCALE GENOMIC DNA]</scope>
    <source>
        <strain evidence="7">cv. Malutang</strain>
    </source>
</reference>
<dbReference type="EMBL" id="VAHF01000005">
    <property type="protein sequence ID" value="TXG62314.1"/>
    <property type="molecule type" value="Genomic_DNA"/>
</dbReference>
<keyword evidence="4" id="KW-0378">Hydrolase</keyword>
<dbReference type="GO" id="GO:0000967">
    <property type="term" value="P:rRNA 5'-end processing"/>
    <property type="evidence" value="ECO:0007669"/>
    <property type="project" value="TreeGrafter"/>
</dbReference>
<keyword evidence="2" id="KW-0690">Ribosome biogenesis</keyword>
<dbReference type="HAMAP" id="MF_00651">
    <property type="entry name" value="Nuclease_YqgF"/>
    <property type="match status" value="1"/>
</dbReference>
<evidence type="ECO:0000259" key="5">
    <source>
        <dbReference type="SMART" id="SM00732"/>
    </source>
</evidence>
<keyword evidence="1" id="KW-0963">Cytoplasm</keyword>
<dbReference type="Pfam" id="PF03652">
    <property type="entry name" value="RuvX"/>
    <property type="match status" value="1"/>
</dbReference>
<dbReference type="InterPro" id="IPR037027">
    <property type="entry name" value="YqgF/RNaseH-like_dom_sf"/>
</dbReference>
<dbReference type="GO" id="GO:0016787">
    <property type="term" value="F:hydrolase activity"/>
    <property type="evidence" value="ECO:0007669"/>
    <property type="project" value="UniProtKB-KW"/>
</dbReference>